<evidence type="ECO:0000313" key="4">
    <source>
        <dbReference type="Proteomes" id="UP000712600"/>
    </source>
</evidence>
<protein>
    <recommendedName>
        <fullName evidence="2">RNase H type-1 domain-containing protein</fullName>
    </recommendedName>
</protein>
<accession>A0A8S9QSJ1</accession>
<evidence type="ECO:0000313" key="3">
    <source>
        <dbReference type="EMBL" id="KAF3553349.1"/>
    </source>
</evidence>
<organism evidence="3 4">
    <name type="scientific">Brassica cretica</name>
    <name type="common">Mustard</name>
    <dbReference type="NCBI Taxonomy" id="69181"/>
    <lineage>
        <taxon>Eukaryota</taxon>
        <taxon>Viridiplantae</taxon>
        <taxon>Streptophyta</taxon>
        <taxon>Embryophyta</taxon>
        <taxon>Tracheophyta</taxon>
        <taxon>Spermatophyta</taxon>
        <taxon>Magnoliopsida</taxon>
        <taxon>eudicotyledons</taxon>
        <taxon>Gunneridae</taxon>
        <taxon>Pentapetalae</taxon>
        <taxon>rosids</taxon>
        <taxon>malvids</taxon>
        <taxon>Brassicales</taxon>
        <taxon>Brassicaceae</taxon>
        <taxon>Brassiceae</taxon>
        <taxon>Brassica</taxon>
    </lineage>
</organism>
<dbReference type="EMBL" id="QGKX02000996">
    <property type="protein sequence ID" value="KAF3553349.1"/>
    <property type="molecule type" value="Genomic_DNA"/>
</dbReference>
<feature type="region of interest" description="Disordered" evidence="1">
    <location>
        <begin position="32"/>
        <end position="71"/>
    </location>
</feature>
<feature type="compositionally biased region" description="Gly residues" evidence="1">
    <location>
        <begin position="59"/>
        <end position="71"/>
    </location>
</feature>
<dbReference type="InterPro" id="IPR002156">
    <property type="entry name" value="RNaseH_domain"/>
</dbReference>
<comment type="caution">
    <text evidence="3">The sequence shown here is derived from an EMBL/GenBank/DDBJ whole genome shotgun (WGS) entry which is preliminary data.</text>
</comment>
<dbReference type="GO" id="GO:0003676">
    <property type="term" value="F:nucleic acid binding"/>
    <property type="evidence" value="ECO:0007669"/>
    <property type="project" value="InterPro"/>
</dbReference>
<evidence type="ECO:0000259" key="2">
    <source>
        <dbReference type="Pfam" id="PF13456"/>
    </source>
</evidence>
<reference evidence="3" key="1">
    <citation type="submission" date="2019-12" db="EMBL/GenBank/DDBJ databases">
        <title>Genome sequencing and annotation of Brassica cretica.</title>
        <authorList>
            <person name="Studholme D.J."/>
            <person name="Sarris P."/>
        </authorList>
    </citation>
    <scope>NUCLEOTIDE SEQUENCE</scope>
    <source>
        <strain evidence="3">PFS-109/04</strain>
        <tissue evidence="3">Leaf</tissue>
    </source>
</reference>
<proteinExistence type="predicted"/>
<evidence type="ECO:0000256" key="1">
    <source>
        <dbReference type="SAM" id="MobiDB-lite"/>
    </source>
</evidence>
<dbReference type="Proteomes" id="UP000712600">
    <property type="component" value="Unassembled WGS sequence"/>
</dbReference>
<dbReference type="Pfam" id="PF13456">
    <property type="entry name" value="RVT_3"/>
    <property type="match status" value="1"/>
</dbReference>
<gene>
    <name evidence="3" type="ORF">F2Q69_00016248</name>
</gene>
<dbReference type="AlphaFoldDB" id="A0A8S9QSJ1"/>
<sequence length="148" mass="15815">MLGSGKTGEELELSEERIKSLHEFLTRMDTAPRAGGEFGDKSGAPADYQPSFRAPGAGSRPGFGRGAGGDRGLPRLQCESDCAQLIQALASNHSFAKLYGIVADMKTVSLSFESISFDWISRKNKEADVMAKQCLADELVVMASPNNG</sequence>
<name>A0A8S9QSJ1_BRACR</name>
<feature type="domain" description="RNase H type-1" evidence="2">
    <location>
        <begin position="70"/>
        <end position="134"/>
    </location>
</feature>
<dbReference type="GO" id="GO:0004523">
    <property type="term" value="F:RNA-DNA hybrid ribonuclease activity"/>
    <property type="evidence" value="ECO:0007669"/>
    <property type="project" value="InterPro"/>
</dbReference>